<organism evidence="2 3">
    <name type="scientific">Mycobacterium marseillense</name>
    <dbReference type="NCBI Taxonomy" id="701042"/>
    <lineage>
        <taxon>Bacteria</taxon>
        <taxon>Bacillati</taxon>
        <taxon>Actinomycetota</taxon>
        <taxon>Actinomycetes</taxon>
        <taxon>Mycobacteriales</taxon>
        <taxon>Mycobacteriaceae</taxon>
        <taxon>Mycobacterium</taxon>
        <taxon>Mycobacterium avium complex (MAC)</taxon>
    </lineage>
</organism>
<evidence type="ECO:0000256" key="1">
    <source>
        <dbReference type="SAM" id="MobiDB-lite"/>
    </source>
</evidence>
<dbReference type="GO" id="GO:0016301">
    <property type="term" value="F:kinase activity"/>
    <property type="evidence" value="ECO:0007669"/>
    <property type="project" value="UniProtKB-KW"/>
</dbReference>
<reference evidence="2 3" key="1">
    <citation type="submission" date="2017-08" db="EMBL/GenBank/DDBJ databases">
        <title>Phylogentic analysis of Mycobacterium avium complex whole genomes.</title>
        <authorList>
            <person name="Caverly L.J."/>
            <person name="Spilker T."/>
            <person name="LiPuma J."/>
        </authorList>
    </citation>
    <scope>NUCLEOTIDE SEQUENCE [LARGE SCALE GENOMIC DNA]</scope>
    <source>
        <strain evidence="2 3">FLAC0026</strain>
    </source>
</reference>
<accession>A0AAD0DWY4</accession>
<dbReference type="Proteomes" id="UP000216246">
    <property type="component" value="Chromosome"/>
</dbReference>
<feature type="region of interest" description="Disordered" evidence="1">
    <location>
        <begin position="1"/>
        <end position="40"/>
    </location>
</feature>
<keyword evidence="2" id="KW-0418">Kinase</keyword>
<name>A0AAD0DWY4_9MYCO</name>
<sequence length="40" mass="4141">MRLPGGDPTQHASHLPMAASESRFAQPAAVGGKGGDFHPR</sequence>
<dbReference type="EMBL" id="CP023147">
    <property type="protein sequence ID" value="ASW93062.1"/>
    <property type="molecule type" value="Genomic_DNA"/>
</dbReference>
<gene>
    <name evidence="2" type="ORF">CKJ54_15185</name>
</gene>
<dbReference type="AlphaFoldDB" id="A0AAD0DWY4"/>
<keyword evidence="2" id="KW-0808">Transferase</keyword>
<evidence type="ECO:0000313" key="2">
    <source>
        <dbReference type="EMBL" id="ASW93062.1"/>
    </source>
</evidence>
<protein>
    <submittedName>
        <fullName evidence="2">Shikimate kinase</fullName>
    </submittedName>
</protein>
<dbReference type="KEGG" id="mmal:CKJ54_15185"/>
<evidence type="ECO:0000313" key="3">
    <source>
        <dbReference type="Proteomes" id="UP000216246"/>
    </source>
</evidence>
<proteinExistence type="predicted"/>